<accession>A0A0K0DVR7</accession>
<dbReference type="WBParaSite" id="TCONS_00008658.p1">
    <property type="protein sequence ID" value="TCONS_00008658.p1"/>
    <property type="gene ID" value="XLOC_006580"/>
</dbReference>
<sequence>MVNEISSEFSECDVAPNYSNGHIILFQGNSKKIGCGMYHEFHTLEEVFEKFMEDYKNFGDLPTPKKGRNYAEVNVRNILKYVGKMHNTCLMIYSESHNKYKTMDKKWILCKFYIYLRNYITNQDHEKIEERFKNLKPVINFD</sequence>
<dbReference type="Pfam" id="PF01133">
    <property type="entry name" value="ER"/>
    <property type="match status" value="1"/>
</dbReference>
<dbReference type="Proteomes" id="UP000035681">
    <property type="component" value="Unplaced"/>
</dbReference>
<reference evidence="3" key="1">
    <citation type="submission" date="2015-08" db="UniProtKB">
        <authorList>
            <consortium name="WormBaseParasite"/>
        </authorList>
    </citation>
    <scope>IDENTIFICATION</scope>
</reference>
<organism evidence="3">
    <name type="scientific">Strongyloides stercoralis</name>
    <name type="common">Threadworm</name>
    <dbReference type="NCBI Taxonomy" id="6248"/>
    <lineage>
        <taxon>Eukaryota</taxon>
        <taxon>Metazoa</taxon>
        <taxon>Ecdysozoa</taxon>
        <taxon>Nematoda</taxon>
        <taxon>Chromadorea</taxon>
        <taxon>Rhabditida</taxon>
        <taxon>Tylenchina</taxon>
        <taxon>Panagrolaimomorpha</taxon>
        <taxon>Strongyloidoidea</taxon>
        <taxon>Strongyloididae</taxon>
        <taxon>Strongyloides</taxon>
    </lineage>
</organism>
<protein>
    <submittedName>
        <fullName evidence="4">Enhancer of rudimentary homolog</fullName>
    </submittedName>
    <submittedName>
        <fullName evidence="3">LAGLIDADG_2 domain-containing protein</fullName>
    </submittedName>
</protein>
<comment type="similarity">
    <text evidence="1">Belongs to the E(R) family.</text>
</comment>
<dbReference type="Gene3D" id="3.30.2260.10">
    <property type="entry name" value="Enhancer of rudimentary"/>
    <property type="match status" value="1"/>
</dbReference>
<proteinExistence type="inferred from homology"/>
<name>A0A0K0DVR7_STRER</name>
<dbReference type="InterPro" id="IPR000781">
    <property type="entry name" value="ERH"/>
</dbReference>
<dbReference type="AlphaFoldDB" id="A0A0K0DVR7"/>
<keyword evidence="2" id="KW-1185">Reference proteome</keyword>
<evidence type="ECO:0000256" key="1">
    <source>
        <dbReference type="ARBA" id="ARBA00007491"/>
    </source>
</evidence>
<evidence type="ECO:0000313" key="2">
    <source>
        <dbReference type="Proteomes" id="UP000035681"/>
    </source>
</evidence>
<dbReference type="SUPFAM" id="SSF143875">
    <property type="entry name" value="ERH-like"/>
    <property type="match status" value="1"/>
</dbReference>
<evidence type="ECO:0000313" key="4">
    <source>
        <dbReference type="WBParaSite" id="TCONS_00008658.p1"/>
    </source>
</evidence>
<dbReference type="WBParaSite" id="SSTP_0000133300.1">
    <property type="protein sequence ID" value="SSTP_0000133300.1"/>
    <property type="gene ID" value="SSTP_0000133300"/>
</dbReference>
<evidence type="ECO:0000313" key="3">
    <source>
        <dbReference type="WBParaSite" id="SSTP_0000133300.1"/>
    </source>
</evidence>
<dbReference type="InterPro" id="IPR035912">
    <property type="entry name" value="EHR_sf"/>
</dbReference>